<comment type="caution">
    <text evidence="2">The sequence shown here is derived from an EMBL/GenBank/DDBJ whole genome shotgun (WGS) entry which is preliminary data.</text>
</comment>
<keyword evidence="1" id="KW-1133">Transmembrane helix</keyword>
<protein>
    <recommendedName>
        <fullName evidence="4">NfeD family protein</fullName>
    </recommendedName>
</protein>
<keyword evidence="1" id="KW-0812">Transmembrane</keyword>
<evidence type="ECO:0000313" key="2">
    <source>
        <dbReference type="EMBL" id="MTH66600.1"/>
    </source>
</evidence>
<keyword evidence="3" id="KW-1185">Reference proteome</keyword>
<dbReference type="AlphaFoldDB" id="A0A6L6J5S4"/>
<proteinExistence type="predicted"/>
<gene>
    <name evidence="2" type="ORF">GL284_20345</name>
</gene>
<dbReference type="EMBL" id="WMII01000041">
    <property type="protein sequence ID" value="MTH66600.1"/>
    <property type="molecule type" value="Genomic_DNA"/>
</dbReference>
<evidence type="ECO:0000256" key="1">
    <source>
        <dbReference type="SAM" id="Phobius"/>
    </source>
</evidence>
<name>A0A6L6J5S4_9RHOB</name>
<sequence length="89" mass="9465">MSGGWLWIVAALVLGALEILLPGWILLGTAIAMGLMGIAILSGLWTAGLPLTLVAIAALSGLCWLALRRIFGSSRGDVRVWTRDINDHK</sequence>
<reference evidence="2 3" key="1">
    <citation type="submission" date="2019-11" db="EMBL/GenBank/DDBJ databases">
        <authorList>
            <person name="Dong K."/>
        </authorList>
    </citation>
    <scope>NUCLEOTIDE SEQUENCE [LARGE SCALE GENOMIC DNA]</scope>
    <source>
        <strain evidence="2 3">DK608</strain>
    </source>
</reference>
<feature type="transmembrane region" description="Helical" evidence="1">
    <location>
        <begin position="44"/>
        <end position="67"/>
    </location>
</feature>
<evidence type="ECO:0008006" key="4">
    <source>
        <dbReference type="Google" id="ProtNLM"/>
    </source>
</evidence>
<accession>A0A6L6J5S4</accession>
<organism evidence="2 3">
    <name type="scientific">Paracoccus shanxieyensis</name>
    <dbReference type="NCBI Taxonomy" id="2675752"/>
    <lineage>
        <taxon>Bacteria</taxon>
        <taxon>Pseudomonadati</taxon>
        <taxon>Pseudomonadota</taxon>
        <taxon>Alphaproteobacteria</taxon>
        <taxon>Rhodobacterales</taxon>
        <taxon>Paracoccaceae</taxon>
        <taxon>Paracoccus</taxon>
    </lineage>
</organism>
<dbReference type="RefSeq" id="WP_155046259.1">
    <property type="nucleotide sequence ID" value="NZ_WMIH01000041.1"/>
</dbReference>
<evidence type="ECO:0000313" key="3">
    <source>
        <dbReference type="Proteomes" id="UP000478740"/>
    </source>
</evidence>
<keyword evidence="1" id="KW-0472">Membrane</keyword>
<dbReference type="Proteomes" id="UP000478740">
    <property type="component" value="Unassembled WGS sequence"/>
</dbReference>
<feature type="transmembrane region" description="Helical" evidence="1">
    <location>
        <begin position="5"/>
        <end position="38"/>
    </location>
</feature>